<evidence type="ECO:0000313" key="5">
    <source>
        <dbReference type="Proteomes" id="UP000236454"/>
    </source>
</evidence>
<dbReference type="InterPro" id="IPR011249">
    <property type="entry name" value="Metalloenz_LuxS/M16"/>
</dbReference>
<dbReference type="GO" id="GO:0046872">
    <property type="term" value="F:metal ion binding"/>
    <property type="evidence" value="ECO:0007669"/>
    <property type="project" value="InterPro"/>
</dbReference>
<evidence type="ECO:0000256" key="1">
    <source>
        <dbReference type="ARBA" id="ARBA00007261"/>
    </source>
</evidence>
<reference evidence="4 5" key="1">
    <citation type="submission" date="2016-10" db="EMBL/GenBank/DDBJ databases">
        <authorList>
            <person name="de Groot N.N."/>
        </authorList>
    </citation>
    <scope>NUCLEOTIDE SEQUENCE [LARGE SCALE GENOMIC DNA]</scope>
    <source>
        <strain evidence="4 5">CGMCC 1.7005</strain>
    </source>
</reference>
<dbReference type="Pfam" id="PF00675">
    <property type="entry name" value="Peptidase_M16"/>
    <property type="match status" value="1"/>
</dbReference>
<dbReference type="Gene3D" id="3.30.830.10">
    <property type="entry name" value="Metalloenzyme, LuxS/M16 peptidase-like"/>
    <property type="match status" value="2"/>
</dbReference>
<dbReference type="EMBL" id="FPAS01000001">
    <property type="protein sequence ID" value="SFT50339.1"/>
    <property type="molecule type" value="Genomic_DNA"/>
</dbReference>
<dbReference type="Pfam" id="PF05193">
    <property type="entry name" value="Peptidase_M16_C"/>
    <property type="match status" value="1"/>
</dbReference>
<evidence type="ECO:0000259" key="3">
    <source>
        <dbReference type="Pfam" id="PF05193"/>
    </source>
</evidence>
<dbReference type="InterPro" id="IPR007863">
    <property type="entry name" value="Peptidase_M16_C"/>
</dbReference>
<dbReference type="OrthoDB" id="9811314at2"/>
<dbReference type="AlphaFoldDB" id="A0A1I6YII2"/>
<comment type="similarity">
    <text evidence="1">Belongs to the peptidase M16 family.</text>
</comment>
<evidence type="ECO:0000313" key="4">
    <source>
        <dbReference type="EMBL" id="SFT50339.1"/>
    </source>
</evidence>
<feature type="domain" description="Peptidase M16 N-terminal" evidence="2">
    <location>
        <begin position="50"/>
        <end position="166"/>
    </location>
</feature>
<accession>A0A1I6YII2</accession>
<evidence type="ECO:0000259" key="2">
    <source>
        <dbReference type="Pfam" id="PF00675"/>
    </source>
</evidence>
<dbReference type="InterPro" id="IPR050361">
    <property type="entry name" value="MPP/UQCRC_Complex"/>
</dbReference>
<proteinExistence type="inferred from homology"/>
<protein>
    <submittedName>
        <fullName evidence="4">Predicted Zn-dependent peptidase</fullName>
    </submittedName>
</protein>
<keyword evidence="5" id="KW-1185">Reference proteome</keyword>
<dbReference type="STRING" id="477690.SAMN05216474_0927"/>
<name>A0A1I6YII2_9FLAO</name>
<dbReference type="PANTHER" id="PTHR11851">
    <property type="entry name" value="METALLOPROTEASE"/>
    <property type="match status" value="1"/>
</dbReference>
<feature type="domain" description="Peptidase M16 C-terminal" evidence="3">
    <location>
        <begin position="196"/>
        <end position="374"/>
    </location>
</feature>
<organism evidence="4 5">
    <name type="scientific">Lishizhenia tianjinensis</name>
    <dbReference type="NCBI Taxonomy" id="477690"/>
    <lineage>
        <taxon>Bacteria</taxon>
        <taxon>Pseudomonadati</taxon>
        <taxon>Bacteroidota</taxon>
        <taxon>Flavobacteriia</taxon>
        <taxon>Flavobacteriales</taxon>
        <taxon>Crocinitomicaceae</taxon>
        <taxon>Lishizhenia</taxon>
    </lineage>
</organism>
<gene>
    <name evidence="4" type="ORF">SAMN05216474_0927</name>
</gene>
<dbReference type="SUPFAM" id="SSF63411">
    <property type="entry name" value="LuxS/MPP-like metallohydrolase"/>
    <property type="match status" value="2"/>
</dbReference>
<dbReference type="RefSeq" id="WP_090246876.1">
    <property type="nucleotide sequence ID" value="NZ_FPAS01000001.1"/>
</dbReference>
<dbReference type="InterPro" id="IPR011765">
    <property type="entry name" value="Pept_M16_N"/>
</dbReference>
<sequence>MKKIILSLAVLGSMYSFGQLDRSVQPKAGEAPQINIAEPATFELSNGIKVIVSENHRQPKVAFNLVMGGDPILEGPKAGVSDFVSEMIMSGTSNRTKDQIDAEKDFIGAYLSASSSSVYLSCLTKHMDKGLELMLDITMNANFPESEFERNKKLFESGLLSAKSSPGEMASNAERKALFPNNNPYGEIMTEESLKSITRNDVLAYFNMSFTPQDAYLVIVGDITVEEAKEMAEAKFGSWKGEAAHKAEFNKGYFPKGNRVIFVEKPGAVQSVITIAHPIEMMPGNPDQIKLSVMNKILGGGGFGTRLMQNLREDKAYTYGAYSNLSVDRYGSYISASGNFRNDVTDSAIVQFLHEFTNITEGEVTDEELELNKMSMSGSFARSLESPQTIARFALNTYRNNLPADYYQTYLKNLMAVSKADVLEVAKKYITPNNLNIIVVGSPDVLDKLKKFDADGKIEMFDAFGNVSKKVEYTAVNMTASDILGNALKAFTSTASVEEAQAKIAGVKTYAMTGEASMSGAPFALAIKEYMAEGKKYYSSLSIPAMGMDVQKEVFTAEKGMTSGMGQAGPVTTEMTADELAEKHANFNIVGLDYLDLLNGEGVKVLGALEEDGKKLIVVQYTSEGNQKTAYFNAETFLIEKSVVMVELPDGSQAEMLNTFNDYTAVDGFMFSTSRKQVMGPQAVTFSNIVITLNEKLDEGLFKF</sequence>
<dbReference type="PANTHER" id="PTHR11851:SF49">
    <property type="entry name" value="MITOCHONDRIAL-PROCESSING PEPTIDASE SUBUNIT ALPHA"/>
    <property type="match status" value="1"/>
</dbReference>
<dbReference type="Proteomes" id="UP000236454">
    <property type="component" value="Unassembled WGS sequence"/>
</dbReference>